<sequence length="132" mass="14460">MVRLGRQARCEPYSRKPLAHSVEDVPSLPQPRVVVYQIIVKWETKYTTEKPVFVLGPNSVVLGLRVDKLGSNGASKCAVAGSSAQLLISAAGKGLQVSYGTAAQRHEYQSSMPAFEQFSRVFFSICRVLMSV</sequence>
<gene>
    <name evidence="1" type="ORF">M8818_003661</name>
</gene>
<evidence type="ECO:0000313" key="2">
    <source>
        <dbReference type="Proteomes" id="UP001320706"/>
    </source>
</evidence>
<reference evidence="1" key="1">
    <citation type="submission" date="2024-02" db="EMBL/GenBank/DDBJ databases">
        <title>Metagenome Assembled Genome of Zalaria obscura JY119.</title>
        <authorList>
            <person name="Vighnesh L."/>
            <person name="Jagadeeshwari U."/>
            <person name="Venkata Ramana C."/>
            <person name="Sasikala C."/>
        </authorList>
    </citation>
    <scope>NUCLEOTIDE SEQUENCE</scope>
    <source>
        <strain evidence="1">JY119</strain>
    </source>
</reference>
<proteinExistence type="predicted"/>
<dbReference type="Proteomes" id="UP001320706">
    <property type="component" value="Unassembled WGS sequence"/>
</dbReference>
<protein>
    <submittedName>
        <fullName evidence="1">Uncharacterized protein</fullName>
    </submittedName>
</protein>
<name>A0ACC3SEF6_9PEZI</name>
<evidence type="ECO:0000313" key="1">
    <source>
        <dbReference type="EMBL" id="KAK8210173.1"/>
    </source>
</evidence>
<organism evidence="1 2">
    <name type="scientific">Zalaria obscura</name>
    <dbReference type="NCBI Taxonomy" id="2024903"/>
    <lineage>
        <taxon>Eukaryota</taxon>
        <taxon>Fungi</taxon>
        <taxon>Dikarya</taxon>
        <taxon>Ascomycota</taxon>
        <taxon>Pezizomycotina</taxon>
        <taxon>Dothideomycetes</taxon>
        <taxon>Dothideomycetidae</taxon>
        <taxon>Dothideales</taxon>
        <taxon>Zalariaceae</taxon>
        <taxon>Zalaria</taxon>
    </lineage>
</organism>
<comment type="caution">
    <text evidence="1">The sequence shown here is derived from an EMBL/GenBank/DDBJ whole genome shotgun (WGS) entry which is preliminary data.</text>
</comment>
<keyword evidence="2" id="KW-1185">Reference proteome</keyword>
<accession>A0ACC3SEF6</accession>
<dbReference type="EMBL" id="JAMKPW020000016">
    <property type="protein sequence ID" value="KAK8210173.1"/>
    <property type="molecule type" value="Genomic_DNA"/>
</dbReference>